<dbReference type="InterPro" id="IPR047187">
    <property type="entry name" value="SF1_C_Upf1"/>
</dbReference>
<dbReference type="SUPFAM" id="SSF52540">
    <property type="entry name" value="P-loop containing nucleoside triphosphate hydrolases"/>
    <property type="match status" value="1"/>
</dbReference>
<evidence type="ECO:0000313" key="3">
    <source>
        <dbReference type="EMBL" id="MBL0385869.1"/>
    </source>
</evidence>
<dbReference type="InterPro" id="IPR027417">
    <property type="entry name" value="P-loop_NTPase"/>
</dbReference>
<dbReference type="InterPro" id="IPR045055">
    <property type="entry name" value="DNA2/NAM7-like"/>
</dbReference>
<evidence type="ECO:0000259" key="2">
    <source>
        <dbReference type="Pfam" id="PF13087"/>
    </source>
</evidence>
<comment type="caution">
    <text evidence="3">The sequence shown here is derived from an EMBL/GenBank/DDBJ whole genome shotgun (WGS) entry which is preliminary data.</text>
</comment>
<gene>
    <name evidence="3" type="ORF">JJB07_04325</name>
</gene>
<dbReference type="EMBL" id="JAEQNB010000001">
    <property type="protein sequence ID" value="MBL0385869.1"/>
    <property type="molecule type" value="Genomic_DNA"/>
</dbReference>
<feature type="domain" description="DNA2/NAM7 helicase helicase" evidence="1">
    <location>
        <begin position="464"/>
        <end position="600"/>
    </location>
</feature>
<dbReference type="PANTHER" id="PTHR10887:SF495">
    <property type="entry name" value="HELICASE SENATAXIN ISOFORM X1-RELATED"/>
    <property type="match status" value="1"/>
</dbReference>
<dbReference type="RefSeq" id="WP_201631422.1">
    <property type="nucleotide sequence ID" value="NZ_JAEQNB010000001.1"/>
</dbReference>
<feature type="domain" description="DNA2/NAM7 helicase helicase" evidence="1">
    <location>
        <begin position="206"/>
        <end position="363"/>
    </location>
</feature>
<dbReference type="Gene3D" id="3.40.50.300">
    <property type="entry name" value="P-loop containing nucleotide triphosphate hydrolases"/>
    <property type="match status" value="3"/>
</dbReference>
<keyword evidence="4" id="KW-1185">Reference proteome</keyword>
<dbReference type="InterPro" id="IPR041677">
    <property type="entry name" value="DNA2/NAM7_AAA_11"/>
</dbReference>
<sequence>MENRLLQYYSECLRYESFFEKKLTESEIRNGRLPNGLSLDPLPPVYTQHQGKVKDDQTFLIGYPVTHSKRVPLVIWEVESPTISLLPNSDVFFHKDLHEELISTGQRSYLADFQKRVKETPQKILDRSFFVEILQTMDLRESQVLWEPVLFLGEKTTTMNYNIVKEFESLHNETQGRSESTDTYLSVDVSATRSSDEYYHVVNSNHPQNVALANLSERITVLQGPPGTGKTQTILNLIATQVINGETVLVSSTNNAAVNNIIDKMSREQIDQDFPGYVRFGNREEIKKSVPRMLDLIESVTNEPVLDDEVKIRVDIERYKQTSLKQLLEIRQIEEADDEYHRVTAEEKELNVLARQLWLRIEKGSMTSLAKALEESRFVDQQVERQFAQWLLEPGLLDGNPRSILDKIRMWWRAWKFKSRLKRLFKVLKTSGVQFPAITKAMDLAEIHDVLRYVNTRDLLRTCQARIQKAEDKRKQTHKLAGLYDRKIETDRQLLREMWKLRRARMQRNGVQIQRINRCMSELSKDKPKIKDTSADFPALQELFPIFLTSNLSVRNTVPYPFQFDLVIVDEASQCSIPSLISLLQVAKRIVVIGDEKQLPHITSLGERLDDLLFEKLCGNSAESGQYQHTKNSAFDRALHVVRTDEKKKHLLNFHYRCAPSIIEFCNREFYFNRLRVMTQEPVGSLGSTRYINIPDARAEGLFNESEVQKVCQLVEELKNEGYHSIGVITPFRRQANALEARLAGKADVGTVHKFQGKENDVIIFSTVVAPGMEERNIRFVQKNRELINVAVSRAAKLLIVVGHEETLNRTKGYLTKLVQYIRTNAVPDKMQLVPYMVYGDERRKQLLTETQQGLLKTLEQTFASRSVVVYPKMAVKDTLMIRGVLPGLHEFYMVSHFDFVVYEKESLTPLAAIVQDQRESFDELCALVEFPCIHLQDQKDEEALSKLEDVVREWKL</sequence>
<dbReference type="Pfam" id="PF13087">
    <property type="entry name" value="AAA_12"/>
    <property type="match status" value="1"/>
</dbReference>
<dbReference type="Proteomes" id="UP000602284">
    <property type="component" value="Unassembled WGS sequence"/>
</dbReference>
<dbReference type="CDD" id="cd18808">
    <property type="entry name" value="SF1_C_Upf1"/>
    <property type="match status" value="1"/>
</dbReference>
<evidence type="ECO:0000313" key="4">
    <source>
        <dbReference type="Proteomes" id="UP000602284"/>
    </source>
</evidence>
<dbReference type="PANTHER" id="PTHR10887">
    <property type="entry name" value="DNA2/NAM7 HELICASE FAMILY"/>
    <property type="match status" value="1"/>
</dbReference>
<accession>A0ABS1J6I0</accession>
<dbReference type="InterPro" id="IPR041679">
    <property type="entry name" value="DNA2/NAM7-like_C"/>
</dbReference>
<dbReference type="Pfam" id="PF13086">
    <property type="entry name" value="AAA_11"/>
    <property type="match status" value="2"/>
</dbReference>
<evidence type="ECO:0000259" key="1">
    <source>
        <dbReference type="Pfam" id="PF13086"/>
    </source>
</evidence>
<organism evidence="3 4">
    <name type="scientific">Tumebacillus amylolyticus</name>
    <dbReference type="NCBI Taxonomy" id="2801339"/>
    <lineage>
        <taxon>Bacteria</taxon>
        <taxon>Bacillati</taxon>
        <taxon>Bacillota</taxon>
        <taxon>Bacilli</taxon>
        <taxon>Bacillales</taxon>
        <taxon>Alicyclobacillaceae</taxon>
        <taxon>Tumebacillus</taxon>
    </lineage>
</organism>
<protein>
    <submittedName>
        <fullName evidence="3">AAA family ATPase</fullName>
    </submittedName>
</protein>
<name>A0ABS1J6I0_9BACL</name>
<proteinExistence type="predicted"/>
<reference evidence="3 4" key="1">
    <citation type="submission" date="2021-01" db="EMBL/GenBank/DDBJ databases">
        <title>Tumebacillus sp. strain ITR2 16S ribosomal RNA gene Genome sequencing and assembly.</title>
        <authorList>
            <person name="Kang M."/>
        </authorList>
    </citation>
    <scope>NUCLEOTIDE SEQUENCE [LARGE SCALE GENOMIC DNA]</scope>
    <source>
        <strain evidence="3 4">ITR2</strain>
    </source>
</reference>
<feature type="domain" description="DNA2/NAM7 helicase-like C-terminal" evidence="2">
    <location>
        <begin position="632"/>
        <end position="805"/>
    </location>
</feature>